<dbReference type="AlphaFoldDB" id="A0A482X7F9"/>
<evidence type="ECO:0000313" key="2">
    <source>
        <dbReference type="Proteomes" id="UP000291343"/>
    </source>
</evidence>
<proteinExistence type="predicted"/>
<dbReference type="Gene3D" id="6.10.250.3180">
    <property type="match status" value="1"/>
</dbReference>
<dbReference type="PANTHER" id="PTHR15141">
    <property type="entry name" value="TRANSCRIPTION ELONGATION FACTOR B POLYPEPTIDE 3"/>
    <property type="match status" value="1"/>
</dbReference>
<reference evidence="1 2" key="1">
    <citation type="journal article" date="2017" name="Gigascience">
        <title>Genome sequence of the small brown planthopper, Laodelphax striatellus.</title>
        <authorList>
            <person name="Zhu J."/>
            <person name="Jiang F."/>
            <person name="Wang X."/>
            <person name="Yang P."/>
            <person name="Bao Y."/>
            <person name="Zhao W."/>
            <person name="Wang W."/>
            <person name="Lu H."/>
            <person name="Wang Q."/>
            <person name="Cui N."/>
            <person name="Li J."/>
            <person name="Chen X."/>
            <person name="Luo L."/>
            <person name="Yu J."/>
            <person name="Kang L."/>
            <person name="Cui F."/>
        </authorList>
    </citation>
    <scope>NUCLEOTIDE SEQUENCE [LARGE SCALE GENOMIC DNA]</scope>
    <source>
        <strain evidence="1">Lst14</strain>
    </source>
</reference>
<gene>
    <name evidence="1" type="ORF">LSTR_LSTR016985</name>
</gene>
<keyword evidence="2" id="KW-1185">Reference proteome</keyword>
<name>A0A482X7F9_LAOST</name>
<organism evidence="1 2">
    <name type="scientific">Laodelphax striatellus</name>
    <name type="common">Small brown planthopper</name>
    <name type="synonym">Delphax striatella</name>
    <dbReference type="NCBI Taxonomy" id="195883"/>
    <lineage>
        <taxon>Eukaryota</taxon>
        <taxon>Metazoa</taxon>
        <taxon>Ecdysozoa</taxon>
        <taxon>Arthropoda</taxon>
        <taxon>Hexapoda</taxon>
        <taxon>Insecta</taxon>
        <taxon>Pterygota</taxon>
        <taxon>Neoptera</taxon>
        <taxon>Paraneoptera</taxon>
        <taxon>Hemiptera</taxon>
        <taxon>Auchenorrhyncha</taxon>
        <taxon>Fulgoroidea</taxon>
        <taxon>Delphacidae</taxon>
        <taxon>Criomorphinae</taxon>
        <taxon>Laodelphax</taxon>
    </lineage>
</organism>
<dbReference type="GO" id="GO:0006368">
    <property type="term" value="P:transcription elongation by RNA polymerase II"/>
    <property type="evidence" value="ECO:0007669"/>
    <property type="project" value="InterPro"/>
</dbReference>
<dbReference type="EMBL" id="QKKF02016769">
    <property type="protein sequence ID" value="RZF41627.1"/>
    <property type="molecule type" value="Genomic_DNA"/>
</dbReference>
<dbReference type="Pfam" id="PF06881">
    <property type="entry name" value="Elongin_A"/>
    <property type="match status" value="1"/>
</dbReference>
<comment type="caution">
    <text evidence="1">The sequence shown here is derived from an EMBL/GenBank/DDBJ whole genome shotgun (WGS) entry which is preliminary data.</text>
</comment>
<dbReference type="GO" id="GO:0070449">
    <property type="term" value="C:elongin complex"/>
    <property type="evidence" value="ECO:0007669"/>
    <property type="project" value="InterPro"/>
</dbReference>
<evidence type="ECO:0000313" key="1">
    <source>
        <dbReference type="EMBL" id="RZF41627.1"/>
    </source>
</evidence>
<dbReference type="InterPro" id="IPR051870">
    <property type="entry name" value="Elongin-A_domain"/>
</dbReference>
<dbReference type="SMR" id="A0A482X7F9"/>
<dbReference type="Proteomes" id="UP000291343">
    <property type="component" value="Unassembled WGS sequence"/>
</dbReference>
<dbReference type="InterPro" id="IPR010684">
    <property type="entry name" value="RNA_pol_II_trans_fac_SIII_A"/>
</dbReference>
<protein>
    <submittedName>
        <fullName evidence="1">Uncharacterized protein</fullName>
    </submittedName>
</protein>
<dbReference type="OrthoDB" id="21513at2759"/>
<dbReference type="STRING" id="195883.A0A482X7F9"/>
<dbReference type="PANTHER" id="PTHR15141:SF76">
    <property type="entry name" value="TRANSCRIPTION ELONGATION FACTOR B POLYPEPTIDE 3"/>
    <property type="match status" value="1"/>
</dbReference>
<sequence>MNSALEYTGGVPYDLLKPVLERATSEQLYQLEHHNPYLIGDTDALWEFHCKKDFRGQSREEMESWRDLYLVNS</sequence>
<accession>A0A482X7F9</accession>
<dbReference type="InParanoid" id="A0A482X7F9"/>